<dbReference type="Gene3D" id="1.10.260.40">
    <property type="entry name" value="lambda repressor-like DNA-binding domains"/>
    <property type="match status" value="1"/>
</dbReference>
<keyword evidence="3" id="KW-1185">Reference proteome</keyword>
<sequence length="318" mass="34808">MSTLDAVPTGIIRFGKEARLTPNPLARTRRLGAALLQLRTERGYSHAELSRKSGVSASVISRTENPLGDPGRKPGLLSVRRLLDALDVRRHSREWTVIEGYAEDAASSRWWDAAAYTRMGDGQRTYALVEAGASTIREYSGLLLPGLVQTAAYARHRVLALTGDAPVADPEPIVRGRLERQRQSIGGGLARYQLVLEEQAIRRRPVPADVMLEQLRHLLDLMVDPDRVSVRVIPVDAQPGDGYAPRAPYAHVTYPDTQDPPIVVVDNVTRALLVTDSVEVSGYAQLHQRLREAALSDADSAAYIREAAAELAATTREG</sequence>
<feature type="domain" description="HTH cro/C1-type" evidence="1">
    <location>
        <begin position="35"/>
        <end position="65"/>
    </location>
</feature>
<comment type="caution">
    <text evidence="2">The sequence shown here is derived from an EMBL/GenBank/DDBJ whole genome shotgun (WGS) entry which is preliminary data.</text>
</comment>
<dbReference type="Pfam" id="PF19054">
    <property type="entry name" value="DUF5753"/>
    <property type="match status" value="1"/>
</dbReference>
<dbReference type="InterPro" id="IPR043917">
    <property type="entry name" value="DUF5753"/>
</dbReference>
<dbReference type="SMART" id="SM00530">
    <property type="entry name" value="HTH_XRE"/>
    <property type="match status" value="1"/>
</dbReference>
<dbReference type="SUPFAM" id="SSF47413">
    <property type="entry name" value="lambda repressor-like DNA-binding domains"/>
    <property type="match status" value="1"/>
</dbReference>
<organism evidence="2 3">
    <name type="scientific">Micromonospora tarensis</name>
    <dbReference type="NCBI Taxonomy" id="2806100"/>
    <lineage>
        <taxon>Bacteria</taxon>
        <taxon>Bacillati</taxon>
        <taxon>Actinomycetota</taxon>
        <taxon>Actinomycetes</taxon>
        <taxon>Micromonosporales</taxon>
        <taxon>Micromonosporaceae</taxon>
        <taxon>Micromonospora</taxon>
    </lineage>
</organism>
<proteinExistence type="predicted"/>
<evidence type="ECO:0000313" key="2">
    <source>
        <dbReference type="EMBL" id="MBM0274159.1"/>
    </source>
</evidence>
<name>A0ABS1Y9U0_9ACTN</name>
<evidence type="ECO:0000313" key="3">
    <source>
        <dbReference type="Proteomes" id="UP000622245"/>
    </source>
</evidence>
<dbReference type="PROSITE" id="PS50943">
    <property type="entry name" value="HTH_CROC1"/>
    <property type="match status" value="1"/>
</dbReference>
<dbReference type="CDD" id="cd00093">
    <property type="entry name" value="HTH_XRE"/>
    <property type="match status" value="1"/>
</dbReference>
<dbReference type="Pfam" id="PF13560">
    <property type="entry name" value="HTH_31"/>
    <property type="match status" value="1"/>
</dbReference>
<dbReference type="RefSeq" id="WP_203146589.1">
    <property type="nucleotide sequence ID" value="NZ_JAEVHL010000002.1"/>
</dbReference>
<gene>
    <name evidence="2" type="ORF">JM949_01100</name>
</gene>
<dbReference type="InterPro" id="IPR010982">
    <property type="entry name" value="Lambda_DNA-bd_dom_sf"/>
</dbReference>
<dbReference type="Proteomes" id="UP000622245">
    <property type="component" value="Unassembled WGS sequence"/>
</dbReference>
<dbReference type="InterPro" id="IPR001387">
    <property type="entry name" value="Cro/C1-type_HTH"/>
</dbReference>
<accession>A0ABS1Y9U0</accession>
<dbReference type="EMBL" id="JAEVHL010000002">
    <property type="protein sequence ID" value="MBM0274159.1"/>
    <property type="molecule type" value="Genomic_DNA"/>
</dbReference>
<evidence type="ECO:0000259" key="1">
    <source>
        <dbReference type="PROSITE" id="PS50943"/>
    </source>
</evidence>
<reference evidence="2 3" key="1">
    <citation type="submission" date="2021-01" db="EMBL/GenBank/DDBJ databases">
        <title>Draft genome sequence of Micromonospora sp. strain STR1s_6.</title>
        <authorList>
            <person name="Karlyshev A."/>
            <person name="Jawad R."/>
        </authorList>
    </citation>
    <scope>NUCLEOTIDE SEQUENCE [LARGE SCALE GENOMIC DNA]</scope>
    <source>
        <strain evidence="2 3">STR1S-6</strain>
    </source>
</reference>
<protein>
    <submittedName>
        <fullName evidence="2">Helix-turn-helix transcriptional regulator</fullName>
    </submittedName>
</protein>